<dbReference type="InterPro" id="IPR012854">
    <property type="entry name" value="Cu_amine_oxidase-like_N"/>
</dbReference>
<dbReference type="Pfam" id="PF07833">
    <property type="entry name" value="Cu_amine_oxidN1"/>
    <property type="match status" value="1"/>
</dbReference>
<dbReference type="InterPro" id="IPR036582">
    <property type="entry name" value="Mao_N_sf"/>
</dbReference>
<proteinExistence type="predicted"/>
<organism evidence="3 4">
    <name type="scientific">Paenibacillus thiaminolyticus</name>
    <name type="common">Bacillus thiaminolyticus</name>
    <dbReference type="NCBI Taxonomy" id="49283"/>
    <lineage>
        <taxon>Bacteria</taxon>
        <taxon>Bacillati</taxon>
        <taxon>Bacillota</taxon>
        <taxon>Bacilli</taxon>
        <taxon>Bacillales</taxon>
        <taxon>Paenibacillaceae</taxon>
        <taxon>Paenibacillus</taxon>
    </lineage>
</organism>
<evidence type="ECO:0000313" key="4">
    <source>
        <dbReference type="Proteomes" id="UP000266177"/>
    </source>
</evidence>
<dbReference type="InterPro" id="IPR018711">
    <property type="entry name" value="NAGPA"/>
</dbReference>
<dbReference type="OrthoDB" id="9809781at2"/>
<feature type="domain" description="Copper amine oxidase-like N-terminal" evidence="1">
    <location>
        <begin position="794"/>
        <end position="900"/>
    </location>
</feature>
<dbReference type="Gene3D" id="3.30.457.10">
    <property type="entry name" value="Copper amine oxidase-like, N-terminal domain"/>
    <property type="match status" value="1"/>
</dbReference>
<dbReference type="PANTHER" id="PTHR40446">
    <property type="entry name" value="N-ACETYLGLUCOSAMINE-1-PHOSPHODIESTER ALPHA-N-ACETYLGLUCOSAMINIDASE"/>
    <property type="match status" value="1"/>
</dbReference>
<dbReference type="PANTHER" id="PTHR40446:SF2">
    <property type="entry name" value="N-ACETYLGLUCOSAMINE-1-PHOSPHODIESTER ALPHA-N-ACETYLGLUCOSAMINIDASE"/>
    <property type="match status" value="1"/>
</dbReference>
<evidence type="ECO:0000313" key="3">
    <source>
        <dbReference type="EMBL" id="RJG24851.1"/>
    </source>
</evidence>
<dbReference type="AlphaFoldDB" id="A0A3A3H1B3"/>
<protein>
    <submittedName>
        <fullName evidence="3">Copper amine oxidase</fullName>
    </submittedName>
</protein>
<feature type="domain" description="Phosphodiester glycosidase" evidence="2">
    <location>
        <begin position="239"/>
        <end position="428"/>
    </location>
</feature>
<dbReference type="Proteomes" id="UP000266177">
    <property type="component" value="Unassembled WGS sequence"/>
</dbReference>
<dbReference type="InterPro" id="IPR008964">
    <property type="entry name" value="Invasin/intimin_cell_adhesion"/>
</dbReference>
<dbReference type="Gene3D" id="2.60.40.1080">
    <property type="match status" value="1"/>
</dbReference>
<dbReference type="Pfam" id="PF09992">
    <property type="entry name" value="NAGPA"/>
    <property type="match status" value="1"/>
</dbReference>
<evidence type="ECO:0000259" key="2">
    <source>
        <dbReference type="Pfam" id="PF09992"/>
    </source>
</evidence>
<gene>
    <name evidence="3" type="ORF">DQX05_08385</name>
</gene>
<comment type="caution">
    <text evidence="3">The sequence shown here is derived from an EMBL/GenBank/DDBJ whole genome shotgun (WGS) entry which is preliminary data.</text>
</comment>
<dbReference type="RefSeq" id="WP_119792609.1">
    <property type="nucleotide sequence ID" value="NZ_QYZD01000005.1"/>
</dbReference>
<dbReference type="SUPFAM" id="SSF49373">
    <property type="entry name" value="Invasin/intimin cell-adhesion fragments"/>
    <property type="match status" value="1"/>
</dbReference>
<evidence type="ECO:0000259" key="1">
    <source>
        <dbReference type="Pfam" id="PF07833"/>
    </source>
</evidence>
<sequence length="901" mass="96150">MKRIEASDGRMPKRHPGVRVAVVLVLSGALLMQPAAGWGWGAPAVVEASGSVQSLKKVSEEIITSGAKLVTYQYTTVRNSKTYTTILNIIEADLKNPYIKLDVMTGQNGQTAVGQTVTRMTKETGAVAGVNGDFWMMSSDRVPMGASIDDGVLITSPAELTGMYAFAVKQDGTPTIDQYRFDGSIQLADGQTFPLSGINKMKYNKEPGGEHSHLNALYIYTSAWKGTVRPNDTSTTPTEALVRNGVVEQISESGALPIEVPKDGYILRGHGTAAQFIRNNLQVGASVEADYHLIAQSNGQSVDPSSFQMMISGHTLLVDNGKTVSFTRDTSGISGGSATARTAIGYSKDGRYAYLVTAQSNSVSSGLTLKEFQQALAEAGIWRAVNLDGGGSTTMANRPLGETETKLTFETKEGGNNIRSVVNGIGVYTTAPKGEIKGMTLAGDKTLFIGQQATFSLKAYDQYYNPVDASNADIKWSSSNDKLKWNGSAFTAMKSGTAEVTATSGGAKTTQKVQVIGADQVDEIRIAASSAPLVAGTKTTLPVKVTLQDGSTATLPTRSVEWELRGFKGTVTDGVLQVDSVPEGGKIGYAIASYDGVRTMIPLTPGAEKKLEDFNAVSYPVSFSGLPKNATTGKVTVEGGFGGRSANDKVLKLSYDMTSGSGDKFAYAELNGSTGITLPAGTSGMKLDVYGDNSFNNLRMEIHDGSKAHYISVVESVNWEGWKTVEADLAALNLSSAAKLKRIYLYNPKEDQDERVPQGTVAIDNLIVKLPAGTDAVLNRPTMELTVGSKTAQLNGEKKQLDVAPLILNNVTYVPVRTIIDAFGGETGWDAKTKRVTALRGNSMIEMTVGEKSFSQNGKRTKSDVAPIVRQGRTLVPLRLVSEQLGLSVKWDKKTKSITIR</sequence>
<accession>A0A3A3H1B3</accession>
<dbReference type="Gene3D" id="2.60.120.430">
    <property type="entry name" value="Galactose-binding lectin"/>
    <property type="match status" value="1"/>
</dbReference>
<reference evidence="3 4" key="1">
    <citation type="submission" date="2018-09" db="EMBL/GenBank/DDBJ databases">
        <title>Paenibacillus SK2017-BO5.</title>
        <authorList>
            <person name="Piskunova J.V."/>
            <person name="Dubiley S.A."/>
            <person name="Severinov K.V."/>
        </authorList>
    </citation>
    <scope>NUCLEOTIDE SEQUENCE [LARGE SCALE GENOMIC DNA]</scope>
    <source>
        <strain evidence="3 4">BO5</strain>
    </source>
</reference>
<name>A0A3A3H1B3_PANTH</name>
<dbReference type="EMBL" id="QYZD01000005">
    <property type="protein sequence ID" value="RJG24851.1"/>
    <property type="molecule type" value="Genomic_DNA"/>
</dbReference>
<dbReference type="SUPFAM" id="SSF55383">
    <property type="entry name" value="Copper amine oxidase, domain N"/>
    <property type="match status" value="1"/>
</dbReference>